<evidence type="ECO:0000256" key="6">
    <source>
        <dbReference type="ARBA" id="ARBA00022552"/>
    </source>
</evidence>
<dbReference type="InterPro" id="IPR046886">
    <property type="entry name" value="RsmE_MTase_dom"/>
</dbReference>
<dbReference type="GO" id="GO:0070042">
    <property type="term" value="F:rRNA (uridine-N3-)-methyltransferase activity"/>
    <property type="evidence" value="ECO:0007669"/>
    <property type="project" value="TreeGrafter"/>
</dbReference>
<evidence type="ECO:0000256" key="8">
    <source>
        <dbReference type="ARBA" id="ARBA00022679"/>
    </source>
</evidence>
<dbReference type="Pfam" id="PF20260">
    <property type="entry name" value="PUA_4"/>
    <property type="match status" value="1"/>
</dbReference>
<evidence type="ECO:0000313" key="16">
    <source>
        <dbReference type="Proteomes" id="UP000064243"/>
    </source>
</evidence>
<dbReference type="PIRSF" id="PIRSF015601">
    <property type="entry name" value="MTase_slr0722"/>
    <property type="match status" value="1"/>
</dbReference>
<keyword evidence="9 12" id="KW-0949">S-adenosyl-L-methionine</keyword>
<dbReference type="AlphaFoldDB" id="A0A106BPD5"/>
<sequence>MSAPRFYLDQPLAPGARFSLPPGPARHAARALRLTEGDAITLFNGRGGEFAARIERIHKDEVAVSVTGFADTERESRLRVMLAQGISSGERMDYTLQKAVELGVTAIQPIAARRSVVKLAGARADQRVAHWQGVVTSACEQCGRNQVPPVTAPLTLAHWLGHTIFHGLQPVESRSPSGQQKGGRLLFLSPLAAARLADLPPPDAMDWLVAGPEGGFEADEIAALEAAGAIPVRLGPRVLRTETAALAALAAMQTLWGDF</sequence>
<evidence type="ECO:0000259" key="13">
    <source>
        <dbReference type="Pfam" id="PF04452"/>
    </source>
</evidence>
<comment type="subcellular location">
    <subcellularLocation>
        <location evidence="1 12">Cytoplasm</location>
    </subcellularLocation>
</comment>
<evidence type="ECO:0000256" key="7">
    <source>
        <dbReference type="ARBA" id="ARBA00022603"/>
    </source>
</evidence>
<comment type="caution">
    <text evidence="15">The sequence shown here is derived from an EMBL/GenBank/DDBJ whole genome shotgun (WGS) entry which is preliminary data.</text>
</comment>
<feature type="domain" description="Ribosomal RNA small subunit methyltransferase E methyltransferase" evidence="13">
    <location>
        <begin position="75"/>
        <end position="253"/>
    </location>
</feature>
<comment type="catalytic activity">
    <reaction evidence="11 12">
        <text>uridine(1498) in 16S rRNA + S-adenosyl-L-methionine = N(3)-methyluridine(1498) in 16S rRNA + S-adenosyl-L-homocysteine + H(+)</text>
        <dbReference type="Rhea" id="RHEA:42920"/>
        <dbReference type="Rhea" id="RHEA-COMP:10283"/>
        <dbReference type="Rhea" id="RHEA-COMP:10284"/>
        <dbReference type="ChEBI" id="CHEBI:15378"/>
        <dbReference type="ChEBI" id="CHEBI:57856"/>
        <dbReference type="ChEBI" id="CHEBI:59789"/>
        <dbReference type="ChEBI" id="CHEBI:65315"/>
        <dbReference type="ChEBI" id="CHEBI:74502"/>
        <dbReference type="EC" id="2.1.1.193"/>
    </reaction>
</comment>
<protein>
    <recommendedName>
        <fullName evidence="4 12">Ribosomal RNA small subunit methyltransferase E</fullName>
        <ecNumber evidence="3 12">2.1.1.193</ecNumber>
    </recommendedName>
</protein>
<evidence type="ECO:0000256" key="10">
    <source>
        <dbReference type="ARBA" id="ARBA00025699"/>
    </source>
</evidence>
<dbReference type="Gene3D" id="2.40.240.20">
    <property type="entry name" value="Hypothetical PUA domain-like, domain 1"/>
    <property type="match status" value="1"/>
</dbReference>
<dbReference type="OrthoDB" id="9815641at2"/>
<dbReference type="RefSeq" id="WP_059754498.1">
    <property type="nucleotide sequence ID" value="NZ_LDUG01000020.1"/>
</dbReference>
<feature type="domain" description="Ribosomal RNA small subunit methyltransferase E PUA-like" evidence="14">
    <location>
        <begin position="25"/>
        <end position="66"/>
    </location>
</feature>
<dbReference type="STRING" id="1123392.GCA_000376425_00684"/>
<evidence type="ECO:0000256" key="12">
    <source>
        <dbReference type="PIRNR" id="PIRNR015601"/>
    </source>
</evidence>
<evidence type="ECO:0000313" key="15">
    <source>
        <dbReference type="EMBL" id="KVW96210.1"/>
    </source>
</evidence>
<gene>
    <name evidence="15" type="ORF">ABW22_07900</name>
</gene>
<evidence type="ECO:0000256" key="2">
    <source>
        <dbReference type="ARBA" id="ARBA00005528"/>
    </source>
</evidence>
<accession>A0A106BPD5</accession>
<reference evidence="15 16" key="1">
    <citation type="journal article" date="2015" name="Appl. Environ. Microbiol.">
        <title>Aerobic and Anaerobic Thiosulfate Oxidation by a Cold-Adapted, Subglacial Chemoautotroph.</title>
        <authorList>
            <person name="Harrold Z.R."/>
            <person name="Skidmore M.L."/>
            <person name="Hamilton T.L."/>
            <person name="Desch L."/>
            <person name="Amada K."/>
            <person name="van Gelder W."/>
            <person name="Glover K."/>
            <person name="Roden E.E."/>
            <person name="Boyd E.S."/>
        </authorList>
    </citation>
    <scope>NUCLEOTIDE SEQUENCE [LARGE SCALE GENOMIC DNA]</scope>
    <source>
        <strain evidence="15 16">RG</strain>
    </source>
</reference>
<dbReference type="PATRIC" id="fig|36861.3.peg.1227"/>
<dbReference type="InterPro" id="IPR006700">
    <property type="entry name" value="RsmE"/>
</dbReference>
<dbReference type="NCBIfam" id="TIGR00046">
    <property type="entry name" value="RsmE family RNA methyltransferase"/>
    <property type="match status" value="1"/>
</dbReference>
<name>A0A106BPD5_THIDE</name>
<dbReference type="InterPro" id="IPR029028">
    <property type="entry name" value="Alpha/beta_knot_MTases"/>
</dbReference>
<dbReference type="GO" id="GO:0070475">
    <property type="term" value="P:rRNA base methylation"/>
    <property type="evidence" value="ECO:0007669"/>
    <property type="project" value="TreeGrafter"/>
</dbReference>
<dbReference type="PANTHER" id="PTHR30027">
    <property type="entry name" value="RIBOSOMAL RNA SMALL SUBUNIT METHYLTRANSFERASE E"/>
    <property type="match status" value="1"/>
</dbReference>
<dbReference type="InterPro" id="IPR015947">
    <property type="entry name" value="PUA-like_sf"/>
</dbReference>
<comment type="function">
    <text evidence="10 12">Specifically methylates the N3 position of the uracil ring of uridine 1498 (m3U1498) in 16S rRNA. Acts on the fully assembled 30S ribosomal subunit.</text>
</comment>
<evidence type="ECO:0000256" key="11">
    <source>
        <dbReference type="ARBA" id="ARBA00047944"/>
    </source>
</evidence>
<dbReference type="NCBIfam" id="NF008692">
    <property type="entry name" value="PRK11713.1-5"/>
    <property type="match status" value="1"/>
</dbReference>
<dbReference type="EMBL" id="LDUG01000020">
    <property type="protein sequence ID" value="KVW96210.1"/>
    <property type="molecule type" value="Genomic_DNA"/>
</dbReference>
<evidence type="ECO:0000256" key="3">
    <source>
        <dbReference type="ARBA" id="ARBA00012328"/>
    </source>
</evidence>
<proteinExistence type="inferred from homology"/>
<keyword evidence="5 12" id="KW-0963">Cytoplasm</keyword>
<evidence type="ECO:0000256" key="4">
    <source>
        <dbReference type="ARBA" id="ARBA00013673"/>
    </source>
</evidence>
<dbReference type="Proteomes" id="UP000064243">
    <property type="component" value="Unassembled WGS sequence"/>
</dbReference>
<keyword evidence="8 12" id="KW-0808">Transferase</keyword>
<dbReference type="CDD" id="cd18084">
    <property type="entry name" value="RsmE-like"/>
    <property type="match status" value="1"/>
</dbReference>
<dbReference type="SUPFAM" id="SSF88697">
    <property type="entry name" value="PUA domain-like"/>
    <property type="match status" value="1"/>
</dbReference>
<comment type="similarity">
    <text evidence="2 12">Belongs to the RNA methyltransferase RsmE family.</text>
</comment>
<keyword evidence="6 12" id="KW-0698">rRNA processing</keyword>
<organism evidence="15 16">
    <name type="scientific">Thiobacillus denitrificans</name>
    <dbReference type="NCBI Taxonomy" id="36861"/>
    <lineage>
        <taxon>Bacteria</taxon>
        <taxon>Pseudomonadati</taxon>
        <taxon>Pseudomonadota</taxon>
        <taxon>Betaproteobacteria</taxon>
        <taxon>Nitrosomonadales</taxon>
        <taxon>Thiobacillaceae</taxon>
        <taxon>Thiobacillus</taxon>
    </lineage>
</organism>
<dbReference type="InterPro" id="IPR046887">
    <property type="entry name" value="RsmE_PUA-like"/>
</dbReference>
<dbReference type="InterPro" id="IPR029026">
    <property type="entry name" value="tRNA_m1G_MTases_N"/>
</dbReference>
<dbReference type="PANTHER" id="PTHR30027:SF3">
    <property type="entry name" value="16S RRNA (URACIL(1498)-N(3))-METHYLTRANSFERASE"/>
    <property type="match status" value="1"/>
</dbReference>
<dbReference type="SUPFAM" id="SSF75217">
    <property type="entry name" value="alpha/beta knot"/>
    <property type="match status" value="1"/>
</dbReference>
<dbReference type="Pfam" id="PF04452">
    <property type="entry name" value="Methyltrans_RNA"/>
    <property type="match status" value="1"/>
</dbReference>
<keyword evidence="16" id="KW-1185">Reference proteome</keyword>
<evidence type="ECO:0000259" key="14">
    <source>
        <dbReference type="Pfam" id="PF20260"/>
    </source>
</evidence>
<keyword evidence="7 12" id="KW-0489">Methyltransferase</keyword>
<dbReference type="Gene3D" id="3.40.1280.10">
    <property type="match status" value="1"/>
</dbReference>
<evidence type="ECO:0000256" key="1">
    <source>
        <dbReference type="ARBA" id="ARBA00004496"/>
    </source>
</evidence>
<evidence type="ECO:0000256" key="5">
    <source>
        <dbReference type="ARBA" id="ARBA00022490"/>
    </source>
</evidence>
<evidence type="ECO:0000256" key="9">
    <source>
        <dbReference type="ARBA" id="ARBA00022691"/>
    </source>
</evidence>
<dbReference type="EC" id="2.1.1.193" evidence="3 12"/>
<dbReference type="GO" id="GO:0005737">
    <property type="term" value="C:cytoplasm"/>
    <property type="evidence" value="ECO:0007669"/>
    <property type="project" value="UniProtKB-SubCell"/>
</dbReference>